<dbReference type="Proteomes" id="UP000553957">
    <property type="component" value="Unassembled WGS sequence"/>
</dbReference>
<dbReference type="InterPro" id="IPR051159">
    <property type="entry name" value="Hexapeptide_acetyltransf"/>
</dbReference>
<dbReference type="PANTHER" id="PTHR23416">
    <property type="entry name" value="SIALIC ACID SYNTHASE-RELATED"/>
    <property type="match status" value="1"/>
</dbReference>
<name>A0A7Y4P3V0_9ACTN</name>
<keyword evidence="2" id="KW-0677">Repeat</keyword>
<accession>A0A7Y4P3V0</accession>
<dbReference type="EMBL" id="JABJRC010000008">
    <property type="protein sequence ID" value="NOL44480.1"/>
    <property type="molecule type" value="Genomic_DNA"/>
</dbReference>
<dbReference type="Pfam" id="PF00132">
    <property type="entry name" value="Hexapep"/>
    <property type="match status" value="2"/>
</dbReference>
<keyword evidence="5" id="KW-1185">Reference proteome</keyword>
<evidence type="ECO:0000313" key="3">
    <source>
        <dbReference type="EMBL" id="MBB6571840.1"/>
    </source>
</evidence>
<proteinExistence type="predicted"/>
<comment type="caution">
    <text evidence="4">The sequence shown here is derived from an EMBL/GenBank/DDBJ whole genome shotgun (WGS) entry which is preliminary data.</text>
</comment>
<dbReference type="SUPFAM" id="SSF51161">
    <property type="entry name" value="Trimeric LpxA-like enzymes"/>
    <property type="match status" value="1"/>
</dbReference>
<dbReference type="InterPro" id="IPR001451">
    <property type="entry name" value="Hexapep"/>
</dbReference>
<dbReference type="AlphaFoldDB" id="A0A7Y4P3V0"/>
<protein>
    <submittedName>
        <fullName evidence="3">Acetyltransferase-like isoleucine patch superfamily enzyme</fullName>
    </submittedName>
    <submittedName>
        <fullName evidence="4">Acyltransferase</fullName>
    </submittedName>
</protein>
<organism evidence="4 5">
    <name type="scientific">Kribbella sandramycini</name>
    <dbReference type="NCBI Taxonomy" id="60450"/>
    <lineage>
        <taxon>Bacteria</taxon>
        <taxon>Bacillati</taxon>
        <taxon>Actinomycetota</taxon>
        <taxon>Actinomycetes</taxon>
        <taxon>Propionibacteriales</taxon>
        <taxon>Kribbellaceae</taxon>
        <taxon>Kribbella</taxon>
    </lineage>
</organism>
<evidence type="ECO:0000313" key="5">
    <source>
        <dbReference type="Proteomes" id="UP000534306"/>
    </source>
</evidence>
<dbReference type="Proteomes" id="UP000534306">
    <property type="component" value="Unassembled WGS sequence"/>
</dbReference>
<gene>
    <name evidence="3" type="ORF">HNR71_007477</name>
    <name evidence="4" type="ORF">HPO96_29960</name>
</gene>
<evidence type="ECO:0000313" key="4">
    <source>
        <dbReference type="EMBL" id="NOL44480.1"/>
    </source>
</evidence>
<sequence>MTSAEPLRLDFLPWEYKRTASAAERESQLARQARLTGAVELAADVYVAESAAVYCDELRLGERSYIAAHAYVTGSITLGSDSTINPFTTVRGQVTIGDGVRIGAHTSILAFNHGTAPGEPIFRQPHTARGITIADDVWIGSGVTILDGVTIGPHTIIGAGAVVTKPIPAHSIAVGNPARVVRSRNGSSKPVAGISSRLADFAARAREQVDAVLARSWDGERFVDRPGTDLPPAVRPWCDAVEIADLLVRRTPSGHTRDDLVRRLRARQDPKTGLVAPGDLSDAGLDVPSDHELAVLQGEAPYHVLCVGYALQVLGSAFEHPIDTTFTTAQLNNLPWARNAWSAGAAIDALGTAIARNHHDHGESGPLEQLIGWLTINADRTSGAWGAPHPDDGWLQVVNGFYRLTRGTYAQFGLPLPYPEQAVKTVLAHSNDRRMFTGDNYNACNVLDVIHPLWLARRQTSYGAADATRWAEHQLTAILDRWIDNAGFAFAPDGTDTRAVPGLQGTEMWLSVIWLLADYLGHSEALAYRPRGVHRPEPLITL</sequence>
<dbReference type="CDD" id="cd04647">
    <property type="entry name" value="LbH_MAT_like"/>
    <property type="match status" value="1"/>
</dbReference>
<reference evidence="3 6" key="2">
    <citation type="submission" date="2020-08" db="EMBL/GenBank/DDBJ databases">
        <title>Sequencing the genomes of 1000 actinobacteria strains.</title>
        <authorList>
            <person name="Klenk H.-P."/>
        </authorList>
    </citation>
    <scope>NUCLEOTIDE SEQUENCE [LARGE SCALE GENOMIC DNA]</scope>
    <source>
        <strain evidence="3 6">DSM 15626</strain>
    </source>
</reference>
<evidence type="ECO:0000256" key="2">
    <source>
        <dbReference type="ARBA" id="ARBA00022737"/>
    </source>
</evidence>
<dbReference type="InterPro" id="IPR011004">
    <property type="entry name" value="Trimer_LpxA-like_sf"/>
</dbReference>
<reference evidence="4 5" key="1">
    <citation type="submission" date="2020-05" db="EMBL/GenBank/DDBJ databases">
        <title>Genome sequence of Kribbella sandramycini ATCC 39419.</title>
        <authorList>
            <person name="Maclea K.S."/>
            <person name="Fair J.L."/>
        </authorList>
    </citation>
    <scope>NUCLEOTIDE SEQUENCE [LARGE SCALE GENOMIC DNA]</scope>
    <source>
        <strain evidence="4 5">ATCC 39419</strain>
    </source>
</reference>
<dbReference type="PANTHER" id="PTHR23416:SF78">
    <property type="entry name" value="LIPOPOLYSACCHARIDE BIOSYNTHESIS O-ACETYL TRANSFERASE WBBJ-RELATED"/>
    <property type="match status" value="1"/>
</dbReference>
<keyword evidence="4" id="KW-0012">Acyltransferase</keyword>
<dbReference type="RefSeq" id="WP_171677708.1">
    <property type="nucleotide sequence ID" value="NZ_BAAAGT010000009.1"/>
</dbReference>
<keyword evidence="1 4" id="KW-0808">Transferase</keyword>
<dbReference type="InterPro" id="IPR018357">
    <property type="entry name" value="Hexapep_transf_CS"/>
</dbReference>
<dbReference type="GO" id="GO:0016746">
    <property type="term" value="F:acyltransferase activity"/>
    <property type="evidence" value="ECO:0007669"/>
    <property type="project" value="UniProtKB-KW"/>
</dbReference>
<dbReference type="Gene3D" id="2.160.10.10">
    <property type="entry name" value="Hexapeptide repeat proteins"/>
    <property type="match status" value="2"/>
</dbReference>
<dbReference type="PROSITE" id="PS00101">
    <property type="entry name" value="HEXAPEP_TRANSFERASES"/>
    <property type="match status" value="1"/>
</dbReference>
<evidence type="ECO:0000313" key="6">
    <source>
        <dbReference type="Proteomes" id="UP000553957"/>
    </source>
</evidence>
<dbReference type="EMBL" id="JACHKF010000001">
    <property type="protein sequence ID" value="MBB6571840.1"/>
    <property type="molecule type" value="Genomic_DNA"/>
</dbReference>
<evidence type="ECO:0000256" key="1">
    <source>
        <dbReference type="ARBA" id="ARBA00022679"/>
    </source>
</evidence>